<dbReference type="Pfam" id="PF00583">
    <property type="entry name" value="Acetyltransf_1"/>
    <property type="match status" value="1"/>
</dbReference>
<keyword evidence="7" id="KW-1185">Reference proteome</keyword>
<dbReference type="InterPro" id="IPR050832">
    <property type="entry name" value="Bact_Acetyltransf"/>
</dbReference>
<keyword evidence="1" id="KW-0808">Transferase</keyword>
<dbReference type="SUPFAM" id="SSF55729">
    <property type="entry name" value="Acyl-CoA N-acyltransferases (Nat)"/>
    <property type="match status" value="1"/>
</dbReference>
<dbReference type="PANTHER" id="PTHR43877">
    <property type="entry name" value="AMINOALKYLPHOSPHONATE N-ACETYLTRANSFERASE-RELATED-RELATED"/>
    <property type="match status" value="1"/>
</dbReference>
<organism evidence="4 6">
    <name type="scientific">Candidatus Chlorohelix allophototropha</name>
    <dbReference type="NCBI Taxonomy" id="3003348"/>
    <lineage>
        <taxon>Bacteria</taxon>
        <taxon>Bacillati</taxon>
        <taxon>Chloroflexota</taxon>
        <taxon>Chloroflexia</taxon>
        <taxon>Candidatus Chloroheliales</taxon>
        <taxon>Candidatus Chloroheliaceae</taxon>
        <taxon>Candidatus Chlorohelix</taxon>
    </lineage>
</organism>
<proteinExistence type="predicted"/>
<evidence type="ECO:0000313" key="6">
    <source>
        <dbReference type="Proteomes" id="UP000521676"/>
    </source>
</evidence>
<sequence>MAMQMERAMADDEEDDFITLRKATSADYHAIREVATLSRLQSFKHYMTEEEVHDEVDIYYRDAVLNEIINNPANAIFLAERGTHLLGYLSVLPKDRRGHPRLLQFYVRPDVQRQGVGELLYEKALNFLHEAGINEMYISTMEENVIGRRFYEKKGAKLIQEYDSIWDGKVHTIVVYLVKLLAHK</sequence>
<dbReference type="PROSITE" id="PS51186">
    <property type="entry name" value="GNAT"/>
    <property type="match status" value="1"/>
</dbReference>
<dbReference type="EMBL" id="JACATZ010000003">
    <property type="protein sequence ID" value="NWJ47766.1"/>
    <property type="molecule type" value="Genomic_DNA"/>
</dbReference>
<dbReference type="Gene3D" id="3.40.630.30">
    <property type="match status" value="1"/>
</dbReference>
<evidence type="ECO:0000256" key="1">
    <source>
        <dbReference type="ARBA" id="ARBA00022679"/>
    </source>
</evidence>
<reference evidence="5" key="2">
    <citation type="journal article" date="2024" name="Nature">
        <title>Anoxygenic phototroph of the Chloroflexota uses a type I reaction centre.</title>
        <authorList>
            <person name="Tsuji J.M."/>
            <person name="Shaw N.A."/>
            <person name="Nagashima S."/>
            <person name="Venkiteswaran J.J."/>
            <person name="Schiff S.L."/>
            <person name="Watanabe T."/>
            <person name="Fukui M."/>
            <person name="Hanada S."/>
            <person name="Tank M."/>
            <person name="Neufeld J.D."/>
        </authorList>
    </citation>
    <scope>NUCLEOTIDE SEQUENCE</scope>
    <source>
        <strain evidence="5">L227-S17</strain>
    </source>
</reference>
<evidence type="ECO:0000313" key="4">
    <source>
        <dbReference type="EMBL" id="NWJ47766.1"/>
    </source>
</evidence>
<evidence type="ECO:0000259" key="3">
    <source>
        <dbReference type="PROSITE" id="PS51186"/>
    </source>
</evidence>
<protein>
    <submittedName>
        <fullName evidence="4">GNAT family N-acetyltransferase</fullName>
    </submittedName>
</protein>
<dbReference type="CDD" id="cd04301">
    <property type="entry name" value="NAT_SF"/>
    <property type="match status" value="1"/>
</dbReference>
<gene>
    <name evidence="4" type="ORF">HXX08_18085</name>
    <name evidence="5" type="ORF">OZ401_003299</name>
</gene>
<dbReference type="Proteomes" id="UP000521676">
    <property type="component" value="Unassembled WGS sequence"/>
</dbReference>
<dbReference type="GO" id="GO:0016747">
    <property type="term" value="F:acyltransferase activity, transferring groups other than amino-acyl groups"/>
    <property type="evidence" value="ECO:0007669"/>
    <property type="project" value="InterPro"/>
</dbReference>
<dbReference type="RefSeq" id="WP_341471544.1">
    <property type="nucleotide sequence ID" value="NZ_CP128400.1"/>
</dbReference>
<dbReference type="InterPro" id="IPR000182">
    <property type="entry name" value="GNAT_dom"/>
</dbReference>
<dbReference type="EMBL" id="CP128400">
    <property type="protein sequence ID" value="WJW69671.1"/>
    <property type="molecule type" value="Genomic_DNA"/>
</dbReference>
<reference evidence="4 6" key="1">
    <citation type="submission" date="2020-06" db="EMBL/GenBank/DDBJ databases">
        <title>Anoxygenic phototrophic Chloroflexota member uses a Type I reaction center.</title>
        <authorList>
            <person name="Tsuji J.M."/>
            <person name="Shaw N.A."/>
            <person name="Nagashima S."/>
            <person name="Venkiteswaran J."/>
            <person name="Schiff S.L."/>
            <person name="Hanada S."/>
            <person name="Tank M."/>
            <person name="Neufeld J.D."/>
        </authorList>
    </citation>
    <scope>NUCLEOTIDE SEQUENCE [LARGE SCALE GENOMIC DNA]</scope>
    <source>
        <strain evidence="4">L227-S17</strain>
    </source>
</reference>
<evidence type="ECO:0000313" key="7">
    <source>
        <dbReference type="Proteomes" id="UP001431572"/>
    </source>
</evidence>
<keyword evidence="2" id="KW-0012">Acyltransferase</keyword>
<feature type="domain" description="N-acetyltransferase" evidence="3">
    <location>
        <begin position="18"/>
        <end position="182"/>
    </location>
</feature>
<evidence type="ECO:0000313" key="5">
    <source>
        <dbReference type="EMBL" id="WJW69671.1"/>
    </source>
</evidence>
<accession>A0A8T7M6W8</accession>
<evidence type="ECO:0000256" key="2">
    <source>
        <dbReference type="ARBA" id="ARBA00023315"/>
    </source>
</evidence>
<dbReference type="InterPro" id="IPR016181">
    <property type="entry name" value="Acyl_CoA_acyltransferase"/>
</dbReference>
<name>A0A8T7M6W8_9CHLR</name>
<dbReference type="AlphaFoldDB" id="A0A8T7M6W8"/>
<dbReference type="Proteomes" id="UP001431572">
    <property type="component" value="Chromosome 2"/>
</dbReference>